<feature type="non-terminal residue" evidence="1">
    <location>
        <position position="57"/>
    </location>
</feature>
<comment type="caution">
    <text evidence="1">The sequence shown here is derived from an EMBL/GenBank/DDBJ whole genome shotgun (WGS) entry which is preliminary data.</text>
</comment>
<organism evidence="1 2">
    <name type="scientific">Limosilactobacillus oris F0423</name>
    <dbReference type="NCBI Taxonomy" id="944562"/>
    <lineage>
        <taxon>Bacteria</taxon>
        <taxon>Bacillati</taxon>
        <taxon>Bacillota</taxon>
        <taxon>Bacilli</taxon>
        <taxon>Lactobacillales</taxon>
        <taxon>Lactobacillaceae</taxon>
        <taxon>Limosilactobacillus</taxon>
    </lineage>
</organism>
<dbReference type="EMBL" id="AFTL01000016">
    <property type="protein sequence ID" value="EGS36545.1"/>
    <property type="molecule type" value="Genomic_DNA"/>
</dbReference>
<gene>
    <name evidence="1" type="ORF">HMPREF9102_0882</name>
</gene>
<protein>
    <recommendedName>
        <fullName evidence="3">Transposase</fullName>
    </recommendedName>
</protein>
<evidence type="ECO:0000313" key="2">
    <source>
        <dbReference type="Proteomes" id="UP000006035"/>
    </source>
</evidence>
<sequence>MPSKYTDEIENSSCTRRAFSMGRKSKYSAKEKLLILREVSQYGITDTSTRYKIDRKT</sequence>
<name>A0ABN0D3W1_9LACO</name>
<proteinExistence type="predicted"/>
<accession>A0ABN0D3W1</accession>
<reference evidence="1 2" key="1">
    <citation type="submission" date="2011-05" db="EMBL/GenBank/DDBJ databases">
        <authorList>
            <person name="Durkin A.S."/>
            <person name="Kim M."/>
            <person name="Radune D."/>
            <person name="Hostetler J."/>
            <person name="Torralba M."/>
            <person name="Gillis M."/>
            <person name="Methe B."/>
            <person name="Sutton G."/>
            <person name="Nelson K.E."/>
        </authorList>
    </citation>
    <scope>NUCLEOTIDE SEQUENCE [LARGE SCALE GENOMIC DNA]</scope>
    <source>
        <strain evidence="1 2">F0423</strain>
    </source>
</reference>
<evidence type="ECO:0008006" key="3">
    <source>
        <dbReference type="Google" id="ProtNLM"/>
    </source>
</evidence>
<keyword evidence="2" id="KW-1185">Reference proteome</keyword>
<dbReference type="Proteomes" id="UP000006035">
    <property type="component" value="Unassembled WGS sequence"/>
</dbReference>
<evidence type="ECO:0000313" key="1">
    <source>
        <dbReference type="EMBL" id="EGS36545.1"/>
    </source>
</evidence>